<keyword evidence="10" id="KW-1185">Reference proteome</keyword>
<dbReference type="WBParaSite" id="sdigi.contig16.g1541.t1">
    <property type="protein sequence ID" value="sdigi.contig16.g1541.t1"/>
    <property type="gene ID" value="sdigi.contig16.g1541"/>
</dbReference>
<name>A0A915PL58_9BILA</name>
<dbReference type="GO" id="GO:0008408">
    <property type="term" value="F:3'-5' exonuclease activity"/>
    <property type="evidence" value="ECO:0007669"/>
    <property type="project" value="InterPro"/>
</dbReference>
<feature type="domain" description="Exonuclease" evidence="9">
    <location>
        <begin position="116"/>
        <end position="297"/>
    </location>
</feature>
<evidence type="ECO:0000256" key="4">
    <source>
        <dbReference type="ARBA" id="ARBA00022722"/>
    </source>
</evidence>
<dbReference type="FunFam" id="3.30.420.10:FF:000007">
    <property type="entry name" value="Interferon-stimulated exonuclease gene 20"/>
    <property type="match status" value="1"/>
</dbReference>
<dbReference type="GO" id="GO:0003676">
    <property type="term" value="F:nucleic acid binding"/>
    <property type="evidence" value="ECO:0007669"/>
    <property type="project" value="InterPro"/>
</dbReference>
<evidence type="ECO:0000256" key="2">
    <source>
        <dbReference type="ARBA" id="ARBA00010489"/>
    </source>
</evidence>
<evidence type="ECO:0000313" key="11">
    <source>
        <dbReference type="WBParaSite" id="sdigi.contig16.g1541.t1"/>
    </source>
</evidence>
<keyword evidence="6" id="KW-0269">Exonuclease</keyword>
<dbReference type="Gene3D" id="3.30.420.10">
    <property type="entry name" value="Ribonuclease H-like superfamily/Ribonuclease H"/>
    <property type="match status" value="1"/>
</dbReference>
<dbReference type="InterPro" id="IPR037431">
    <property type="entry name" value="REX4_DEDDh_dom"/>
</dbReference>
<feature type="compositionally biased region" description="Low complexity" evidence="8">
    <location>
        <begin position="96"/>
        <end position="107"/>
    </location>
</feature>
<keyword evidence="4" id="KW-0540">Nuclease</keyword>
<dbReference type="GO" id="GO:0006364">
    <property type="term" value="P:rRNA processing"/>
    <property type="evidence" value="ECO:0007669"/>
    <property type="project" value="InterPro"/>
</dbReference>
<evidence type="ECO:0000256" key="3">
    <source>
        <dbReference type="ARBA" id="ARBA00016937"/>
    </source>
</evidence>
<evidence type="ECO:0000259" key="9">
    <source>
        <dbReference type="SMART" id="SM00479"/>
    </source>
</evidence>
<comment type="similarity">
    <text evidence="2">Belongs to the REXO4 family.</text>
</comment>
<evidence type="ECO:0000256" key="8">
    <source>
        <dbReference type="SAM" id="MobiDB-lite"/>
    </source>
</evidence>
<keyword evidence="7" id="KW-0539">Nucleus</keyword>
<evidence type="ECO:0000256" key="7">
    <source>
        <dbReference type="ARBA" id="ARBA00023242"/>
    </source>
</evidence>
<evidence type="ECO:0000256" key="1">
    <source>
        <dbReference type="ARBA" id="ARBA00004123"/>
    </source>
</evidence>
<dbReference type="InterPro" id="IPR012337">
    <property type="entry name" value="RNaseH-like_sf"/>
</dbReference>
<evidence type="ECO:0000256" key="5">
    <source>
        <dbReference type="ARBA" id="ARBA00022801"/>
    </source>
</evidence>
<dbReference type="InterPro" id="IPR036397">
    <property type="entry name" value="RNaseH_sf"/>
</dbReference>
<dbReference type="AlphaFoldDB" id="A0A915PL58"/>
<dbReference type="InterPro" id="IPR047021">
    <property type="entry name" value="REXO1/3/4-like"/>
</dbReference>
<dbReference type="Proteomes" id="UP000887581">
    <property type="component" value="Unplaced"/>
</dbReference>
<dbReference type="GO" id="GO:0005634">
    <property type="term" value="C:nucleus"/>
    <property type="evidence" value="ECO:0007669"/>
    <property type="project" value="UniProtKB-SubCell"/>
</dbReference>
<keyword evidence="5" id="KW-0378">Hydrolase</keyword>
<dbReference type="PANTHER" id="PTHR12801">
    <property type="entry name" value="RNA EXONUCLEASE REXO1 / RECO3 FAMILY MEMBER-RELATED"/>
    <property type="match status" value="1"/>
</dbReference>
<comment type="subcellular location">
    <subcellularLocation>
        <location evidence="1">Nucleus</location>
    </subcellularLocation>
</comment>
<evidence type="ECO:0000256" key="6">
    <source>
        <dbReference type="ARBA" id="ARBA00022839"/>
    </source>
</evidence>
<organism evidence="10 11">
    <name type="scientific">Setaria digitata</name>
    <dbReference type="NCBI Taxonomy" id="48799"/>
    <lineage>
        <taxon>Eukaryota</taxon>
        <taxon>Metazoa</taxon>
        <taxon>Ecdysozoa</taxon>
        <taxon>Nematoda</taxon>
        <taxon>Chromadorea</taxon>
        <taxon>Rhabditida</taxon>
        <taxon>Spirurina</taxon>
        <taxon>Spiruromorpha</taxon>
        <taxon>Filarioidea</taxon>
        <taxon>Setariidae</taxon>
        <taxon>Setaria</taxon>
    </lineage>
</organism>
<evidence type="ECO:0000313" key="10">
    <source>
        <dbReference type="Proteomes" id="UP000887581"/>
    </source>
</evidence>
<dbReference type="SMART" id="SM00479">
    <property type="entry name" value="EXOIII"/>
    <property type="match status" value="1"/>
</dbReference>
<dbReference type="SUPFAM" id="SSF53098">
    <property type="entry name" value="Ribonuclease H-like"/>
    <property type="match status" value="1"/>
</dbReference>
<reference evidence="11" key="1">
    <citation type="submission" date="2022-11" db="UniProtKB">
        <authorList>
            <consortium name="WormBaseParasite"/>
        </authorList>
    </citation>
    <scope>IDENTIFICATION</scope>
</reference>
<feature type="region of interest" description="Disordered" evidence="8">
    <location>
        <begin position="82"/>
        <end position="108"/>
    </location>
</feature>
<dbReference type="Pfam" id="PF00929">
    <property type="entry name" value="RNase_T"/>
    <property type="match status" value="1"/>
</dbReference>
<accession>A0A915PL58</accession>
<proteinExistence type="inferred from homology"/>
<feature type="compositionally biased region" description="Basic and acidic residues" evidence="8">
    <location>
        <begin position="82"/>
        <end position="91"/>
    </location>
</feature>
<sequence length="305" mass="34926">MIGPVRCSRNYRRNIQQIFGNFEQTQLDDLLCSKMAELSTNWKQLQEELKNEKVKAGKDTVNKSSNKSAMWKRKKMARLAKKESKRQRLDVGKGISSDSSALDATSTQQEKDEVTNVLGIDCEYVGVGIDGRDNMLARVSIVNSHGHCIYDKYVKPRENVTDYRTVVSGIRPSNLGINRFKIVAFDQENGSKRGKGSESFQKVQLEVHKLLSGRIVVGHSLKNDFKVLNLSHTRKMTRDTAKYFPFRKILRISQTPSLKLLARRLLGIDIQNGEHDSVVDARVAMRLYSLNRKQWETHIRRFGNR</sequence>
<dbReference type="PANTHER" id="PTHR12801:SF158">
    <property type="entry name" value="RNA EXONUCLEASE 4"/>
    <property type="match status" value="1"/>
</dbReference>
<dbReference type="InterPro" id="IPR013520">
    <property type="entry name" value="Ribonucl_H"/>
</dbReference>
<dbReference type="CDD" id="cd06144">
    <property type="entry name" value="REX4_like"/>
    <property type="match status" value="1"/>
</dbReference>
<protein>
    <recommendedName>
        <fullName evidence="3">RNA exonuclease 4</fullName>
    </recommendedName>
</protein>